<dbReference type="RefSeq" id="WP_276510063.1">
    <property type="nucleotide sequence ID" value="NZ_BAABLE010000001.1"/>
</dbReference>
<dbReference type="Proteomes" id="UP000561045">
    <property type="component" value="Unassembled WGS sequence"/>
</dbReference>
<accession>A0A840BX57</accession>
<sequence>MFTILALLTVAAAYPTWKAFQDAKAGKFDQPVHRRPNYYV</sequence>
<dbReference type="AlphaFoldDB" id="A0A840BX57"/>
<reference evidence="1 2" key="1">
    <citation type="submission" date="2020-08" db="EMBL/GenBank/DDBJ databases">
        <title>Genomic Encyclopedia of Type Strains, Phase IV (KMG-IV): sequencing the most valuable type-strain genomes for metagenomic binning, comparative biology and taxonomic classification.</title>
        <authorList>
            <person name="Goeker M."/>
        </authorList>
    </citation>
    <scope>NUCLEOTIDE SEQUENCE [LARGE SCALE GENOMIC DNA]</scope>
    <source>
        <strain evidence="1 2">DSM 106739</strain>
    </source>
</reference>
<evidence type="ECO:0000313" key="1">
    <source>
        <dbReference type="EMBL" id="MBB4014887.1"/>
    </source>
</evidence>
<dbReference type="EMBL" id="JACIET010000005">
    <property type="protein sequence ID" value="MBB4014887.1"/>
    <property type="molecule type" value="Genomic_DNA"/>
</dbReference>
<protein>
    <submittedName>
        <fullName evidence="1">Uncharacterized protein</fullName>
    </submittedName>
</protein>
<proteinExistence type="predicted"/>
<organism evidence="1 2">
    <name type="scientific">Niveibacterium umoris</name>
    <dbReference type="NCBI Taxonomy" id="1193620"/>
    <lineage>
        <taxon>Bacteria</taxon>
        <taxon>Pseudomonadati</taxon>
        <taxon>Pseudomonadota</taxon>
        <taxon>Betaproteobacteria</taxon>
        <taxon>Rhodocyclales</taxon>
        <taxon>Rhodocyclaceae</taxon>
        <taxon>Niveibacterium</taxon>
    </lineage>
</organism>
<name>A0A840BX57_9RHOO</name>
<gene>
    <name evidence="1" type="ORF">GGR36_004245</name>
</gene>
<keyword evidence="2" id="KW-1185">Reference proteome</keyword>
<comment type="caution">
    <text evidence="1">The sequence shown here is derived from an EMBL/GenBank/DDBJ whole genome shotgun (WGS) entry which is preliminary data.</text>
</comment>
<evidence type="ECO:0000313" key="2">
    <source>
        <dbReference type="Proteomes" id="UP000561045"/>
    </source>
</evidence>